<evidence type="ECO:0000313" key="3">
    <source>
        <dbReference type="Proteomes" id="UP000012960"/>
    </source>
</evidence>
<dbReference type="EMBL" id="HG996466">
    <property type="protein sequence ID" value="CAG1859626.1"/>
    <property type="molecule type" value="Genomic_DNA"/>
</dbReference>
<dbReference type="AlphaFoldDB" id="A0A804HUH5"/>
<name>A0A804HUH5_MUSAM</name>
<reference evidence="1" key="1">
    <citation type="submission" date="2021-03" db="EMBL/GenBank/DDBJ databases">
        <authorList>
            <consortium name="Genoscope - CEA"/>
            <person name="William W."/>
        </authorList>
    </citation>
    <scope>NUCLEOTIDE SEQUENCE</scope>
    <source>
        <strain evidence="1">Doubled-haploid Pahang</strain>
    </source>
</reference>
<dbReference type="Proteomes" id="UP000012960">
    <property type="component" value="Unplaced"/>
</dbReference>
<reference evidence="2" key="2">
    <citation type="submission" date="2021-05" db="UniProtKB">
        <authorList>
            <consortium name="EnsemblPlants"/>
        </authorList>
    </citation>
    <scope>IDENTIFICATION</scope>
    <source>
        <strain evidence="2">subsp. malaccensis</strain>
    </source>
</reference>
<dbReference type="InParanoid" id="A0A804HUH5"/>
<protein>
    <submittedName>
        <fullName evidence="1">(wild Malaysian banana) hypothetical protein</fullName>
    </submittedName>
</protein>
<keyword evidence="3" id="KW-1185">Reference proteome</keyword>
<dbReference type="Gramene" id="Ma01_t15570.1">
    <property type="protein sequence ID" value="Ma01_p15570.1"/>
    <property type="gene ID" value="Ma01_g15570"/>
</dbReference>
<organism evidence="2 3">
    <name type="scientific">Musa acuminata subsp. malaccensis</name>
    <name type="common">Wild banana</name>
    <name type="synonym">Musa malaccensis</name>
    <dbReference type="NCBI Taxonomy" id="214687"/>
    <lineage>
        <taxon>Eukaryota</taxon>
        <taxon>Viridiplantae</taxon>
        <taxon>Streptophyta</taxon>
        <taxon>Embryophyta</taxon>
        <taxon>Tracheophyta</taxon>
        <taxon>Spermatophyta</taxon>
        <taxon>Magnoliopsida</taxon>
        <taxon>Liliopsida</taxon>
        <taxon>Zingiberales</taxon>
        <taxon>Musaceae</taxon>
        <taxon>Musa</taxon>
    </lineage>
</organism>
<gene>
    <name evidence="1" type="ORF">GSMUA_299210.1</name>
</gene>
<evidence type="ECO:0000313" key="2">
    <source>
        <dbReference type="EnsemblPlants" id="Ma01_p15570.1"/>
    </source>
</evidence>
<dbReference type="EnsemblPlants" id="Ma01_t15570.1">
    <property type="protein sequence ID" value="Ma01_p15570.1"/>
    <property type="gene ID" value="Ma01_g15570"/>
</dbReference>
<proteinExistence type="predicted"/>
<evidence type="ECO:0000313" key="1">
    <source>
        <dbReference type="EMBL" id="CAG1859626.1"/>
    </source>
</evidence>
<accession>A0A804HUH5</accession>
<sequence length="82" mass="9702">METKGDDAKRVSHLLWVGKAPEIRVTGLRVMLKVPELRVVTRLQMTEKVSYKHDSVYLQLVTWLVKMAKEIFLLRNHRVCRR</sequence>